<proteinExistence type="inferred from homology"/>
<evidence type="ECO:0000256" key="4">
    <source>
        <dbReference type="ARBA" id="ARBA00044517"/>
    </source>
</evidence>
<reference evidence="9 10" key="1">
    <citation type="submission" date="2019-11" db="EMBL/GenBank/DDBJ databases">
        <authorList>
            <person name="Zhang X.Y."/>
        </authorList>
    </citation>
    <scope>NUCLEOTIDE SEQUENCE [LARGE SCALE GENOMIC DNA]</scope>
    <source>
        <strain evidence="9 10">C176</strain>
    </source>
</reference>
<gene>
    <name evidence="9" type="ORF">GH984_05725</name>
</gene>
<evidence type="ECO:0000256" key="5">
    <source>
        <dbReference type="ARBA" id="ARBA00044539"/>
    </source>
</evidence>
<dbReference type="RefSeq" id="WP_153719267.1">
    <property type="nucleotide sequence ID" value="NZ_WJPP01000003.1"/>
</dbReference>
<evidence type="ECO:0000259" key="7">
    <source>
        <dbReference type="Pfam" id="PF00534"/>
    </source>
</evidence>
<accession>A0A6N7QP83</accession>
<dbReference type="InterPro" id="IPR022701">
    <property type="entry name" value="QTMAN_N"/>
</dbReference>
<dbReference type="EC" id="2.4.1.110" evidence="4"/>
<dbReference type="AlphaFoldDB" id="A0A6N7QP83"/>
<dbReference type="Proteomes" id="UP000433788">
    <property type="component" value="Unassembled WGS sequence"/>
</dbReference>
<dbReference type="Pfam" id="PF00534">
    <property type="entry name" value="Glycos_transf_1"/>
    <property type="match status" value="1"/>
</dbReference>
<feature type="domain" description="tRNA-queuosine alpha-mannosyltransferase N-terminal" evidence="8">
    <location>
        <begin position="7"/>
        <end position="174"/>
    </location>
</feature>
<keyword evidence="2" id="KW-0328">Glycosyltransferase</keyword>
<comment type="catalytic activity">
    <reaction evidence="6">
        <text>queuosine(34) in tRNA(Asp) + GDP-alpha-D-mannose = O-4''-alpha-D-mannosylqueuosine(34) in tRNA(Asp) + GDP + H(+)</text>
        <dbReference type="Rhea" id="RHEA:12885"/>
        <dbReference type="Rhea" id="RHEA-COMP:18572"/>
        <dbReference type="Rhea" id="RHEA-COMP:18581"/>
        <dbReference type="ChEBI" id="CHEBI:15378"/>
        <dbReference type="ChEBI" id="CHEBI:57527"/>
        <dbReference type="ChEBI" id="CHEBI:58189"/>
        <dbReference type="ChEBI" id="CHEBI:194431"/>
        <dbReference type="ChEBI" id="CHEBI:194442"/>
        <dbReference type="EC" id="2.4.1.110"/>
    </reaction>
    <physiologicalReaction direction="left-to-right" evidence="6">
        <dbReference type="Rhea" id="RHEA:12886"/>
    </physiologicalReaction>
</comment>
<dbReference type="PANTHER" id="PTHR13615:SF3">
    <property type="entry name" value="GLYCOSYLTRANSFERASE-LIKE DOMAIN-CONTAINING PROTEIN 1"/>
    <property type="match status" value="1"/>
</dbReference>
<evidence type="ECO:0000259" key="8">
    <source>
        <dbReference type="Pfam" id="PF12038"/>
    </source>
</evidence>
<sequence>MTTLPRTLLLSAYRADSHAWWADWLQQALTDRHWEVLELPGRWFNWRIRGNPLSWLDQIDSAVDGADQVLATSMVDLATLRGLCPSLAQLPTLLYFHENQFAYPQTAQQQGSIEPQMIQLYAGLAADRLLFNSAWNQQSYLDGVEQLLARFPDEVPTGIPARLAARCSVIPVPIENLRPADGAQPRDQKLIVWNHRWEHDKAPERFAKALFALADQGVEFRLALLGPRPKAKPPALESIEARLGECIVANERLPRAEYVALLQRAGIVISTAEHEFQGLAMLEAVSAGATPLAPDHLVYPSQYPAHCLYPARDDAALADRLKQWLCNGPPPAPSVSAWLAEPLTAQWAAALQI</sequence>
<evidence type="ECO:0000256" key="2">
    <source>
        <dbReference type="ARBA" id="ARBA00022676"/>
    </source>
</evidence>
<comment type="similarity">
    <text evidence="1">Belongs to the glycosyltransferase group 1 family. Glycosyltransferase 4 subfamily.</text>
</comment>
<evidence type="ECO:0000256" key="3">
    <source>
        <dbReference type="ARBA" id="ARBA00022679"/>
    </source>
</evidence>
<protein>
    <recommendedName>
        <fullName evidence="5">tRNA-queuosine alpha-mannosyltransferase</fullName>
        <ecNumber evidence="4">2.4.1.110</ecNumber>
    </recommendedName>
</protein>
<dbReference type="Pfam" id="PF12038">
    <property type="entry name" value="QTMAN_N"/>
    <property type="match status" value="1"/>
</dbReference>
<evidence type="ECO:0000256" key="6">
    <source>
        <dbReference type="ARBA" id="ARBA00048439"/>
    </source>
</evidence>
<organism evidence="9 10">
    <name type="scientific">Spiribacter salilacus</name>
    <dbReference type="NCBI Taxonomy" id="2664894"/>
    <lineage>
        <taxon>Bacteria</taxon>
        <taxon>Pseudomonadati</taxon>
        <taxon>Pseudomonadota</taxon>
        <taxon>Gammaproteobacteria</taxon>
        <taxon>Chromatiales</taxon>
        <taxon>Ectothiorhodospiraceae</taxon>
        <taxon>Spiribacter</taxon>
    </lineage>
</organism>
<comment type="caution">
    <text evidence="9">The sequence shown here is derived from an EMBL/GenBank/DDBJ whole genome shotgun (WGS) entry which is preliminary data.</text>
</comment>
<dbReference type="EMBL" id="WJPP01000003">
    <property type="protein sequence ID" value="MRH78201.1"/>
    <property type="molecule type" value="Genomic_DNA"/>
</dbReference>
<keyword evidence="10" id="KW-1185">Reference proteome</keyword>
<evidence type="ECO:0000256" key="1">
    <source>
        <dbReference type="ARBA" id="ARBA00009481"/>
    </source>
</evidence>
<dbReference type="Gene3D" id="3.40.50.2000">
    <property type="entry name" value="Glycogen Phosphorylase B"/>
    <property type="match status" value="2"/>
</dbReference>
<name>A0A6N7QP83_9GAMM</name>
<evidence type="ECO:0000313" key="9">
    <source>
        <dbReference type="EMBL" id="MRH78201.1"/>
    </source>
</evidence>
<dbReference type="SUPFAM" id="SSF53756">
    <property type="entry name" value="UDP-Glycosyltransferase/glycogen phosphorylase"/>
    <property type="match status" value="1"/>
</dbReference>
<feature type="domain" description="Glycosyl transferase family 1" evidence="7">
    <location>
        <begin position="183"/>
        <end position="328"/>
    </location>
</feature>
<keyword evidence="3" id="KW-0808">Transferase</keyword>
<dbReference type="GO" id="GO:0016438">
    <property type="term" value="F:tRNA-queuosine(34) beta-mannosyltransferase activity"/>
    <property type="evidence" value="ECO:0007669"/>
    <property type="project" value="UniProtKB-EC"/>
</dbReference>
<dbReference type="InterPro" id="IPR001296">
    <property type="entry name" value="Glyco_trans_1"/>
</dbReference>
<dbReference type="InterPro" id="IPR051862">
    <property type="entry name" value="GT-like_domain_containing_1"/>
</dbReference>
<dbReference type="PANTHER" id="PTHR13615">
    <property type="entry name" value="GLYCOSYLTRANSFERASE-LIKE 1"/>
    <property type="match status" value="1"/>
</dbReference>
<evidence type="ECO:0000313" key="10">
    <source>
        <dbReference type="Proteomes" id="UP000433788"/>
    </source>
</evidence>